<dbReference type="EMBL" id="CP044618">
    <property type="protein sequence ID" value="QRD89695.1"/>
    <property type="molecule type" value="Genomic_DNA"/>
</dbReference>
<dbReference type="AlphaFoldDB" id="A0A7U2R0E5"/>
<keyword evidence="2" id="KW-1185">Reference proteome</keyword>
<sequence length="78" mass="8937">MTGNNLYIFMVCLRLAFELFNKVEEGFWETASGRVILANDMFDNRRNIQTLQIPLEALGVLSCIGVWPVWVRTLGCKL</sequence>
<proteinExistence type="predicted"/>
<reference evidence="2" key="1">
    <citation type="journal article" date="2021" name="G3 (Bethesda)">
        <title>Chromosome assembled and annotated genome sequence of Aspergillus flavus NRRL 3357.</title>
        <authorList>
            <person name="Skerker J.M."/>
            <person name="Pianalto K.M."/>
            <person name="Mondo S.J."/>
            <person name="Yang K."/>
            <person name="Arkin A.P."/>
            <person name="Keller N.P."/>
            <person name="Grigoriev I.V."/>
            <person name="Louise Glass N.L."/>
        </authorList>
    </citation>
    <scope>NUCLEOTIDE SEQUENCE [LARGE SCALE GENOMIC DNA]</scope>
    <source>
        <strain evidence="2">ATCC 200026 / FGSC A1120 / IAM 13836 / NRRL 3357 / JCM 12722 / SRRC 167</strain>
    </source>
</reference>
<protein>
    <submittedName>
        <fullName evidence="1">Uncharacterized protein</fullName>
    </submittedName>
</protein>
<accession>A0A7U2R0E5</accession>
<evidence type="ECO:0000313" key="2">
    <source>
        <dbReference type="Proteomes" id="UP000596276"/>
    </source>
</evidence>
<evidence type="ECO:0000313" key="1">
    <source>
        <dbReference type="EMBL" id="QRD89695.1"/>
    </source>
</evidence>
<gene>
    <name evidence="1" type="ORF">F9C07_2283106</name>
</gene>
<dbReference type="VEuPathDB" id="FungiDB:F9C07_2283106"/>
<organism evidence="1 2">
    <name type="scientific">Aspergillus flavus (strain ATCC 200026 / FGSC A1120 / IAM 13836 / NRRL 3357 / JCM 12722 / SRRC 167)</name>
    <dbReference type="NCBI Taxonomy" id="332952"/>
    <lineage>
        <taxon>Eukaryota</taxon>
        <taxon>Fungi</taxon>
        <taxon>Dikarya</taxon>
        <taxon>Ascomycota</taxon>
        <taxon>Pezizomycotina</taxon>
        <taxon>Eurotiomycetes</taxon>
        <taxon>Eurotiomycetidae</taxon>
        <taxon>Eurotiales</taxon>
        <taxon>Aspergillaceae</taxon>
        <taxon>Aspergillus</taxon>
        <taxon>Aspergillus subgen. Circumdati</taxon>
    </lineage>
</organism>
<name>A0A7U2R0E5_ASPFN</name>
<dbReference type="Proteomes" id="UP000596276">
    <property type="component" value="Chromosome 4"/>
</dbReference>